<feature type="non-terminal residue" evidence="4">
    <location>
        <position position="107"/>
    </location>
</feature>
<dbReference type="SUPFAM" id="SSF56112">
    <property type="entry name" value="Protein kinase-like (PK-like)"/>
    <property type="match status" value="1"/>
</dbReference>
<keyword evidence="1" id="KW-0547">Nucleotide-binding</keyword>
<evidence type="ECO:0000256" key="1">
    <source>
        <dbReference type="PROSITE-ProRule" id="PRU10141"/>
    </source>
</evidence>
<keyword evidence="5" id="KW-1185">Reference proteome</keyword>
<accession>A0A9K3GMR5</accession>
<evidence type="ECO:0000256" key="2">
    <source>
        <dbReference type="SAM" id="MobiDB-lite"/>
    </source>
</evidence>
<dbReference type="PROSITE" id="PS50011">
    <property type="entry name" value="PROTEIN_KINASE_DOM"/>
    <property type="match status" value="1"/>
</dbReference>
<keyword evidence="1" id="KW-0067">ATP-binding</keyword>
<evidence type="ECO:0000313" key="5">
    <source>
        <dbReference type="Proteomes" id="UP000265618"/>
    </source>
</evidence>
<feature type="domain" description="Protein kinase" evidence="3">
    <location>
        <begin position="76"/>
        <end position="107"/>
    </location>
</feature>
<dbReference type="Proteomes" id="UP000265618">
    <property type="component" value="Unassembled WGS sequence"/>
</dbReference>
<feature type="binding site" evidence="1">
    <location>
        <position position="105"/>
    </location>
    <ligand>
        <name>ATP</name>
        <dbReference type="ChEBI" id="CHEBI:30616"/>
    </ligand>
</feature>
<dbReference type="EMBL" id="BDIP01005145">
    <property type="protein sequence ID" value="GIQ89534.1"/>
    <property type="molecule type" value="Genomic_DNA"/>
</dbReference>
<comment type="caution">
    <text evidence="4">The sequence shown here is derived from an EMBL/GenBank/DDBJ whole genome shotgun (WGS) entry which is preliminary data.</text>
</comment>
<name>A0A9K3GMR5_9EUKA</name>
<dbReference type="AlphaFoldDB" id="A0A9K3GMR5"/>
<dbReference type="InterPro" id="IPR000719">
    <property type="entry name" value="Prot_kinase_dom"/>
</dbReference>
<feature type="region of interest" description="Disordered" evidence="2">
    <location>
        <begin position="1"/>
        <end position="64"/>
    </location>
</feature>
<organism evidence="4 5">
    <name type="scientific">Kipferlia bialata</name>
    <dbReference type="NCBI Taxonomy" id="797122"/>
    <lineage>
        <taxon>Eukaryota</taxon>
        <taxon>Metamonada</taxon>
        <taxon>Carpediemonas-like organisms</taxon>
        <taxon>Kipferlia</taxon>
    </lineage>
</organism>
<gene>
    <name evidence="4" type="ORF">KIPB_012027</name>
</gene>
<proteinExistence type="predicted"/>
<dbReference type="InterPro" id="IPR017441">
    <property type="entry name" value="Protein_kinase_ATP_BS"/>
</dbReference>
<dbReference type="GO" id="GO:0005524">
    <property type="term" value="F:ATP binding"/>
    <property type="evidence" value="ECO:0007669"/>
    <property type="project" value="UniProtKB-UniRule"/>
</dbReference>
<evidence type="ECO:0000313" key="4">
    <source>
        <dbReference type="EMBL" id="GIQ89534.1"/>
    </source>
</evidence>
<dbReference type="PROSITE" id="PS00107">
    <property type="entry name" value="PROTEIN_KINASE_ATP"/>
    <property type="match status" value="1"/>
</dbReference>
<protein>
    <recommendedName>
        <fullName evidence="3">Protein kinase domain-containing protein</fullName>
    </recommendedName>
</protein>
<reference evidence="4 5" key="1">
    <citation type="journal article" date="2018" name="PLoS ONE">
        <title>The draft genome of Kipferlia bialata reveals reductive genome evolution in fornicate parasites.</title>
        <authorList>
            <person name="Tanifuji G."/>
            <person name="Takabayashi S."/>
            <person name="Kume K."/>
            <person name="Takagi M."/>
            <person name="Nakayama T."/>
            <person name="Kamikawa R."/>
            <person name="Inagaki Y."/>
            <person name="Hashimoto T."/>
        </authorList>
    </citation>
    <scope>NUCLEOTIDE SEQUENCE [LARGE SCALE GENOMIC DNA]</scope>
    <source>
        <strain evidence="4">NY0173</strain>
    </source>
</reference>
<sequence length="107" mass="11792">MISTHPASVLKGRFKMQDGVHAGGPGRGLRQREAGSNSGLTTRPRKRTRGAATPRDYRDEQNHYQPVDGELIKGQYRVHTLLGKGTFGKVLGCYDTVNDMEVALKII</sequence>
<dbReference type="Gene3D" id="3.30.200.20">
    <property type="entry name" value="Phosphorylase Kinase, domain 1"/>
    <property type="match status" value="1"/>
</dbReference>
<dbReference type="GO" id="GO:0004672">
    <property type="term" value="F:protein kinase activity"/>
    <property type="evidence" value="ECO:0007669"/>
    <property type="project" value="InterPro"/>
</dbReference>
<dbReference type="OrthoDB" id="283111at2759"/>
<evidence type="ECO:0000259" key="3">
    <source>
        <dbReference type="PROSITE" id="PS50011"/>
    </source>
</evidence>
<dbReference type="InterPro" id="IPR011009">
    <property type="entry name" value="Kinase-like_dom_sf"/>
</dbReference>